<dbReference type="HOGENOM" id="CLU_1244157_0_0_5"/>
<sequence>MAFGSGYISGSAVAVHPSAGIFCSAMTVIFAECAASGRDGASGAAREGFRRGSGPGEEARQGSWQRFRRDLANAAGRGWGRLRLGLPGRRLRRQRTLVACLRAGLDVEEADAGEHGAAIDQACRSLVALFADPDLEFLGQMRRIVDGEQGTGRRDIAHDAVEGGKAAVEDDLGALERARAGRDAAFRIVRFMFGKRSHIGLHARTVGPVVAGTPLQFLNQTR</sequence>
<reference evidence="2 3" key="1">
    <citation type="journal article" date="2008" name="Appl. Environ. Microbiol.">
        <title>Genomic insights into Mn(II) oxidation by the marine alphaproteobacterium Aurantimonas sp. strain SI85-9A1.</title>
        <authorList>
            <person name="Dick G.J."/>
            <person name="Podell S."/>
            <person name="Johnson H.A."/>
            <person name="Rivera-Espinoza Y."/>
            <person name="Bernier-Latmani R."/>
            <person name="McCarthy J.K."/>
            <person name="Torpey J.W."/>
            <person name="Clement B.G."/>
            <person name="Gaasterland T."/>
            <person name="Tebo B.M."/>
        </authorList>
    </citation>
    <scope>NUCLEOTIDE SEQUENCE [LARGE SCALE GENOMIC DNA]</scope>
    <source>
        <strain evidence="2 3">SI85-9A1</strain>
    </source>
</reference>
<dbReference type="EMBL" id="AAPJ01000003">
    <property type="protein sequence ID" value="EAS49898.1"/>
    <property type="molecule type" value="Genomic_DNA"/>
</dbReference>
<keyword evidence="3" id="KW-1185">Reference proteome</keyword>
<dbReference type="Proteomes" id="UP000000321">
    <property type="component" value="Unassembled WGS sequence"/>
</dbReference>
<evidence type="ECO:0000313" key="3">
    <source>
        <dbReference type="Proteomes" id="UP000000321"/>
    </source>
</evidence>
<evidence type="ECO:0000313" key="2">
    <source>
        <dbReference type="EMBL" id="EAS49898.1"/>
    </source>
</evidence>
<organism evidence="2 3">
    <name type="scientific">Aurantimonas manganoxydans (strain ATCC BAA-1229 / DSM 21871 / SI85-9A1)</name>
    <dbReference type="NCBI Taxonomy" id="287752"/>
    <lineage>
        <taxon>Bacteria</taxon>
        <taxon>Pseudomonadati</taxon>
        <taxon>Pseudomonadota</taxon>
        <taxon>Alphaproteobacteria</taxon>
        <taxon>Hyphomicrobiales</taxon>
        <taxon>Aurantimonadaceae</taxon>
        <taxon>Aurantimonas</taxon>
    </lineage>
</organism>
<proteinExistence type="predicted"/>
<dbReference type="AlphaFoldDB" id="Q1YJ69"/>
<protein>
    <submittedName>
        <fullName evidence="2">Uncharacterized protein</fullName>
    </submittedName>
</protein>
<gene>
    <name evidence="2" type="ORF">SI859A1_01250</name>
</gene>
<comment type="caution">
    <text evidence="2">The sequence shown here is derived from an EMBL/GenBank/DDBJ whole genome shotgun (WGS) entry which is preliminary data.</text>
</comment>
<accession>Q1YJ69</accession>
<evidence type="ECO:0000256" key="1">
    <source>
        <dbReference type="SAM" id="MobiDB-lite"/>
    </source>
</evidence>
<name>Q1YJ69_AURMS</name>
<feature type="region of interest" description="Disordered" evidence="1">
    <location>
        <begin position="44"/>
        <end position="63"/>
    </location>
</feature>
<dbReference type="BioCyc" id="AURANTIMONAS:SI859A1_01250-MONOMER"/>